<protein>
    <submittedName>
        <fullName evidence="1">Uncharacterized protein</fullName>
    </submittedName>
</protein>
<dbReference type="EMBL" id="BMFN01000008">
    <property type="protein sequence ID" value="GGF81780.1"/>
    <property type="molecule type" value="Genomic_DNA"/>
</dbReference>
<name>A0ACB5PXK2_9BACT</name>
<sequence length="155" mass="17066">MALYNAIGGGLGILLALVATLVALQQKEVEWATLSCLYFVGAYGVGMYSYVAYHRRQDPTWIGIYALLQLPVLTYEGLQYALNNGVWFLVGLKAPANLTLQFDLYTIKFNFSLESSEPTVIGVNMISCLTLYYLFVRYKPPISAPTEGGSSISNS</sequence>
<dbReference type="Proteomes" id="UP000605392">
    <property type="component" value="Unassembled WGS sequence"/>
</dbReference>
<reference evidence="1 2" key="1">
    <citation type="journal article" date="2019" name="Int. J. Syst. Evol. Microbiol.">
        <title>The Global Catalogue of Microorganisms (GCM) 10K type strain sequencing project: providing services to taxonomists for standard genome sequencing and annotation.</title>
        <authorList>
            <consortium name="The Broad Institute Genomics Platform"/>
            <consortium name="The Broad Institute Genome Sequencing Center for Infectious Disease"/>
            <person name="Wu L."/>
            <person name="Ma J."/>
        </authorList>
    </citation>
    <scope>NUCLEOTIDE SEQUENCE [LARGE SCALE GENOMIC DNA]</scope>
    <source>
        <strain evidence="1 2">CGMCC 1.12720</strain>
    </source>
</reference>
<organism evidence="1 2">
    <name type="scientific">Hymenobacter qilianensis</name>
    <dbReference type="NCBI Taxonomy" id="1385715"/>
    <lineage>
        <taxon>Bacteria</taxon>
        <taxon>Pseudomonadati</taxon>
        <taxon>Bacteroidota</taxon>
        <taxon>Cytophagia</taxon>
        <taxon>Cytophagales</taxon>
        <taxon>Hymenobacteraceae</taxon>
        <taxon>Hymenobacter</taxon>
    </lineage>
</organism>
<proteinExistence type="predicted"/>
<keyword evidence="2" id="KW-1185">Reference proteome</keyword>
<evidence type="ECO:0000313" key="2">
    <source>
        <dbReference type="Proteomes" id="UP000605392"/>
    </source>
</evidence>
<gene>
    <name evidence="1" type="ORF">GCM10011375_40900</name>
</gene>
<accession>A0ACB5PXK2</accession>
<comment type="caution">
    <text evidence="1">The sequence shown here is derived from an EMBL/GenBank/DDBJ whole genome shotgun (WGS) entry which is preliminary data.</text>
</comment>
<evidence type="ECO:0000313" key="1">
    <source>
        <dbReference type="EMBL" id="GGF81780.1"/>
    </source>
</evidence>